<feature type="region of interest" description="Disordered" evidence="1">
    <location>
        <begin position="79"/>
        <end position="146"/>
    </location>
</feature>
<sequence>MAPPRVWRVVGGGGHGGVVIREGRELSSPQAPDRLATGALVAEEELLGGQLRFRRLSGEGPDEGWVRLRLGQAELLVPHSEQRAPQQKPETKPPVQPPPQSRTVPNQAPDPHCPPASAGIPRASPAPPPLPAPAPPPPASAEGRHAARAAELRELLLQVRSEGAERFQRGMQELWRAAEALEPRSLVLARRARPEDLPSPFCAVADRRLLSFEALASDLQDEMRQLTSSPSQSSALKALLRPLDALIDLPGLKPLEAAPLGLPRATAELRLPAAGPALVNLGPNLGRPGLWAPETTWRVLPLVCLPLALYVRNTSHLYATLERLKSRASWGGHVAAGTGGLRAALDADDRKYSFLVFAITAALQCLIVLRRRMGPERFPHALLASSPPLPSFAGSAPGSRNAFPMKDEWPEAQLIFRGIWIGESVDEEQARFQYSFQSFAREVQGMNRVLAFYADVPGAPAQRLAEEHRHALVYVARVEWAKQGCLAMPVQMFDGPNRAEDGEYEVMLPPYVRYELEDELSLTSADIQASEAGERLDALRRRWGLELPQLLLCMLKDMWHDCELALRRLRPRLTLRFVRAVELPPPLAELFDERQGLLYDFRG</sequence>
<feature type="compositionally biased region" description="Pro residues" evidence="1">
    <location>
        <begin position="124"/>
        <end position="139"/>
    </location>
</feature>
<evidence type="ECO:0000256" key="1">
    <source>
        <dbReference type="SAM" id="MobiDB-lite"/>
    </source>
</evidence>
<dbReference type="EMBL" id="HBNR01021255">
    <property type="protein sequence ID" value="CAE4574532.1"/>
    <property type="molecule type" value="Transcribed_RNA"/>
</dbReference>
<organism evidence="2">
    <name type="scientific">Alexandrium monilatum</name>
    <dbReference type="NCBI Taxonomy" id="311494"/>
    <lineage>
        <taxon>Eukaryota</taxon>
        <taxon>Sar</taxon>
        <taxon>Alveolata</taxon>
        <taxon>Dinophyceae</taxon>
        <taxon>Gonyaulacales</taxon>
        <taxon>Pyrocystaceae</taxon>
        <taxon>Alexandrium</taxon>
    </lineage>
</organism>
<proteinExistence type="predicted"/>
<name>A0A7S4VBE5_9DINO</name>
<protein>
    <submittedName>
        <fullName evidence="2">Uncharacterized protein</fullName>
    </submittedName>
</protein>
<dbReference type="AlphaFoldDB" id="A0A7S4VBE5"/>
<reference evidence="2" key="1">
    <citation type="submission" date="2021-01" db="EMBL/GenBank/DDBJ databases">
        <authorList>
            <person name="Corre E."/>
            <person name="Pelletier E."/>
            <person name="Niang G."/>
            <person name="Scheremetjew M."/>
            <person name="Finn R."/>
            <person name="Kale V."/>
            <person name="Holt S."/>
            <person name="Cochrane G."/>
            <person name="Meng A."/>
            <person name="Brown T."/>
            <person name="Cohen L."/>
        </authorList>
    </citation>
    <scope>NUCLEOTIDE SEQUENCE</scope>
    <source>
        <strain evidence="2">CCMP3105</strain>
    </source>
</reference>
<evidence type="ECO:0000313" key="2">
    <source>
        <dbReference type="EMBL" id="CAE4574532.1"/>
    </source>
</evidence>
<gene>
    <name evidence="2" type="ORF">AMON00008_LOCUS14151</name>
</gene>
<accession>A0A7S4VBE5</accession>